<accession>A0A5N4DW86</accession>
<protein>
    <submittedName>
        <fullName evidence="1">Uncharacterized protein</fullName>
    </submittedName>
</protein>
<reference evidence="1 2" key="1">
    <citation type="journal article" date="2019" name="Mol. Ecol. Resour.">
        <title>Improving Illumina assemblies with Hi-C and long reads: an example with the North African dromedary.</title>
        <authorList>
            <person name="Elbers J.P."/>
            <person name="Rogers M.F."/>
            <person name="Perelman P.L."/>
            <person name="Proskuryakova A.A."/>
            <person name="Serdyukova N.A."/>
            <person name="Johnson W.E."/>
            <person name="Horin P."/>
            <person name="Corander J."/>
            <person name="Murphy D."/>
            <person name="Burger P.A."/>
        </authorList>
    </citation>
    <scope>NUCLEOTIDE SEQUENCE [LARGE SCALE GENOMIC DNA]</scope>
    <source>
        <strain evidence="1">Drom800</strain>
        <tissue evidence="1">Blood</tissue>
    </source>
</reference>
<name>A0A5N4DW86_CAMDR</name>
<organism evidence="1 2">
    <name type="scientific">Camelus dromedarius</name>
    <name type="common">Dromedary</name>
    <name type="synonym">Arabian camel</name>
    <dbReference type="NCBI Taxonomy" id="9838"/>
    <lineage>
        <taxon>Eukaryota</taxon>
        <taxon>Metazoa</taxon>
        <taxon>Chordata</taxon>
        <taxon>Craniata</taxon>
        <taxon>Vertebrata</taxon>
        <taxon>Euteleostomi</taxon>
        <taxon>Mammalia</taxon>
        <taxon>Eutheria</taxon>
        <taxon>Laurasiatheria</taxon>
        <taxon>Artiodactyla</taxon>
        <taxon>Tylopoda</taxon>
        <taxon>Camelidae</taxon>
        <taxon>Camelus</taxon>
    </lineage>
</organism>
<comment type="caution">
    <text evidence="1">The sequence shown here is derived from an EMBL/GenBank/DDBJ whole genome shotgun (WGS) entry which is preliminary data.</text>
</comment>
<dbReference type="EMBL" id="JWIN03000008">
    <property type="protein sequence ID" value="KAB1275401.1"/>
    <property type="molecule type" value="Genomic_DNA"/>
</dbReference>
<evidence type="ECO:0000313" key="1">
    <source>
        <dbReference type="EMBL" id="KAB1275401.1"/>
    </source>
</evidence>
<dbReference type="AlphaFoldDB" id="A0A5N4DW86"/>
<evidence type="ECO:0000313" key="2">
    <source>
        <dbReference type="Proteomes" id="UP000299084"/>
    </source>
</evidence>
<proteinExistence type="predicted"/>
<keyword evidence="2" id="KW-1185">Reference proteome</keyword>
<sequence>MWQRSKTWQSIGRNALRQPALLCPGRGGCACGAVPMGFTGVGIAAISFTAKMIGGGCCPQPGATLQSKVDSQYHSTSSWASLDQLLWLCLDVLKRHPLPLPEPDPQLQGTS</sequence>
<gene>
    <name evidence="1" type="ORF">Cadr_000010280</name>
</gene>
<dbReference type="Proteomes" id="UP000299084">
    <property type="component" value="Unassembled WGS sequence"/>
</dbReference>